<gene>
    <name evidence="2" type="ORF">AAFF_G00087420</name>
</gene>
<dbReference type="InterPro" id="IPR002333">
    <property type="entry name" value="Lipase_hep"/>
</dbReference>
<dbReference type="AlphaFoldDB" id="A0AAD7WC18"/>
<dbReference type="PRINTS" id="PR00824">
    <property type="entry name" value="HEPLIPASE"/>
</dbReference>
<dbReference type="EMBL" id="JAINUG010000155">
    <property type="protein sequence ID" value="KAJ8391601.1"/>
    <property type="molecule type" value="Genomic_DNA"/>
</dbReference>
<dbReference type="Gene3D" id="2.60.60.20">
    <property type="entry name" value="PLAT/LH2 domain"/>
    <property type="match status" value="1"/>
</dbReference>
<evidence type="ECO:0000313" key="2">
    <source>
        <dbReference type="EMBL" id="KAJ8391601.1"/>
    </source>
</evidence>
<proteinExistence type="predicted"/>
<keyword evidence="3" id="KW-1185">Reference proteome</keyword>
<protein>
    <submittedName>
        <fullName evidence="2">Uncharacterized protein</fullName>
    </submittedName>
</protein>
<dbReference type="Proteomes" id="UP001221898">
    <property type="component" value="Unassembled WGS sequence"/>
</dbReference>
<evidence type="ECO:0000256" key="1">
    <source>
        <dbReference type="SAM" id="MobiDB-lite"/>
    </source>
</evidence>
<evidence type="ECO:0000313" key="3">
    <source>
        <dbReference type="Proteomes" id="UP001221898"/>
    </source>
</evidence>
<comment type="caution">
    <text evidence="2">The sequence shown here is derived from an EMBL/GenBank/DDBJ whole genome shotgun (WGS) entry which is preliminary data.</text>
</comment>
<dbReference type="GO" id="GO:0004806">
    <property type="term" value="F:triacylglycerol lipase activity"/>
    <property type="evidence" value="ECO:0007669"/>
    <property type="project" value="InterPro"/>
</dbReference>
<dbReference type="GO" id="GO:0006629">
    <property type="term" value="P:lipid metabolic process"/>
    <property type="evidence" value="ECO:0007669"/>
    <property type="project" value="InterPro"/>
</dbReference>
<feature type="region of interest" description="Disordered" evidence="1">
    <location>
        <begin position="69"/>
        <end position="88"/>
    </location>
</feature>
<name>A0AAD7WC18_9TELE</name>
<sequence length="88" mass="10333">MLFRLRWEGRPVLASVWSKMQTIIPWGRDRKRPGLAVGKIRIKTGDTQEKTSFCAQASDGMYVQPSQERTFVRCQGDRQKKQRRRIHS</sequence>
<organism evidence="2 3">
    <name type="scientific">Aldrovandia affinis</name>
    <dbReference type="NCBI Taxonomy" id="143900"/>
    <lineage>
        <taxon>Eukaryota</taxon>
        <taxon>Metazoa</taxon>
        <taxon>Chordata</taxon>
        <taxon>Craniata</taxon>
        <taxon>Vertebrata</taxon>
        <taxon>Euteleostomi</taxon>
        <taxon>Actinopterygii</taxon>
        <taxon>Neopterygii</taxon>
        <taxon>Teleostei</taxon>
        <taxon>Notacanthiformes</taxon>
        <taxon>Halosauridae</taxon>
        <taxon>Aldrovandia</taxon>
    </lineage>
</organism>
<reference evidence="2" key="1">
    <citation type="journal article" date="2023" name="Science">
        <title>Genome structures resolve the early diversification of teleost fishes.</title>
        <authorList>
            <person name="Parey E."/>
            <person name="Louis A."/>
            <person name="Montfort J."/>
            <person name="Bouchez O."/>
            <person name="Roques C."/>
            <person name="Iampietro C."/>
            <person name="Lluch J."/>
            <person name="Castinel A."/>
            <person name="Donnadieu C."/>
            <person name="Desvignes T."/>
            <person name="Floi Bucao C."/>
            <person name="Jouanno E."/>
            <person name="Wen M."/>
            <person name="Mejri S."/>
            <person name="Dirks R."/>
            <person name="Jansen H."/>
            <person name="Henkel C."/>
            <person name="Chen W.J."/>
            <person name="Zahm M."/>
            <person name="Cabau C."/>
            <person name="Klopp C."/>
            <person name="Thompson A.W."/>
            <person name="Robinson-Rechavi M."/>
            <person name="Braasch I."/>
            <person name="Lecointre G."/>
            <person name="Bobe J."/>
            <person name="Postlethwait J.H."/>
            <person name="Berthelot C."/>
            <person name="Roest Crollius H."/>
            <person name="Guiguen Y."/>
        </authorList>
    </citation>
    <scope>NUCLEOTIDE SEQUENCE</scope>
    <source>
        <strain evidence="2">NC1722</strain>
    </source>
</reference>
<accession>A0AAD7WC18</accession>